<dbReference type="InterPro" id="IPR001304">
    <property type="entry name" value="C-type_lectin-like"/>
</dbReference>
<dbReference type="InterPro" id="IPR016186">
    <property type="entry name" value="C-type_lectin-like/link_sf"/>
</dbReference>
<evidence type="ECO:0000256" key="2">
    <source>
        <dbReference type="SAM" id="Phobius"/>
    </source>
</evidence>
<feature type="domain" description="C-type lectin" evidence="3">
    <location>
        <begin position="158"/>
        <end position="283"/>
    </location>
</feature>
<name>A0A9D2TFW3_9FIRM</name>
<reference evidence="4" key="1">
    <citation type="journal article" date="2021" name="PeerJ">
        <title>Extensive microbial diversity within the chicken gut microbiome revealed by metagenomics and culture.</title>
        <authorList>
            <person name="Gilroy R."/>
            <person name="Ravi A."/>
            <person name="Getino M."/>
            <person name="Pursley I."/>
            <person name="Horton D.L."/>
            <person name="Alikhan N.F."/>
            <person name="Baker D."/>
            <person name="Gharbi K."/>
            <person name="Hall N."/>
            <person name="Watson M."/>
            <person name="Adriaenssens E.M."/>
            <person name="Foster-Nyarko E."/>
            <person name="Jarju S."/>
            <person name="Secka A."/>
            <person name="Antonio M."/>
            <person name="Oren A."/>
            <person name="Chaudhuri R.R."/>
            <person name="La Ragione R."/>
            <person name="Hildebrand F."/>
            <person name="Pallen M.J."/>
        </authorList>
    </citation>
    <scope>NUCLEOTIDE SEQUENCE</scope>
    <source>
        <strain evidence="4">CHK198-12963</strain>
    </source>
</reference>
<dbReference type="EMBL" id="DWWB01000077">
    <property type="protein sequence ID" value="HJC67571.1"/>
    <property type="molecule type" value="Genomic_DNA"/>
</dbReference>
<feature type="region of interest" description="Disordered" evidence="1">
    <location>
        <begin position="93"/>
        <end position="156"/>
    </location>
</feature>
<dbReference type="Pfam" id="PF13240">
    <property type="entry name" value="Zn_Ribbon_1"/>
    <property type="match status" value="1"/>
</dbReference>
<organism evidence="4 5">
    <name type="scientific">Candidatus Enterocloster excrementigallinarum</name>
    <dbReference type="NCBI Taxonomy" id="2838558"/>
    <lineage>
        <taxon>Bacteria</taxon>
        <taxon>Bacillati</taxon>
        <taxon>Bacillota</taxon>
        <taxon>Clostridia</taxon>
        <taxon>Lachnospirales</taxon>
        <taxon>Lachnospiraceae</taxon>
        <taxon>Enterocloster</taxon>
    </lineage>
</organism>
<keyword evidence="2" id="KW-0812">Transmembrane</keyword>
<evidence type="ECO:0000256" key="1">
    <source>
        <dbReference type="SAM" id="MobiDB-lite"/>
    </source>
</evidence>
<gene>
    <name evidence="4" type="ORF">H9931_12810</name>
</gene>
<proteinExistence type="predicted"/>
<evidence type="ECO:0000259" key="3">
    <source>
        <dbReference type="PROSITE" id="PS50041"/>
    </source>
</evidence>
<dbReference type="AlphaFoldDB" id="A0A9D2TFW3"/>
<dbReference type="SUPFAM" id="SSF56436">
    <property type="entry name" value="C-type lectin-like"/>
    <property type="match status" value="1"/>
</dbReference>
<dbReference type="InterPro" id="IPR016187">
    <property type="entry name" value="CTDL_fold"/>
</dbReference>
<dbReference type="PROSITE" id="PS50041">
    <property type="entry name" value="C_TYPE_LECTIN_2"/>
    <property type="match status" value="1"/>
</dbReference>
<dbReference type="Proteomes" id="UP000823863">
    <property type="component" value="Unassembled WGS sequence"/>
</dbReference>
<sequence>MNCKHCGAPLKDGSRFCPKCGKPVDEKTQKSQPSSGQNQKDLNQGTDRKQAPKKKKGPVAAILICFMVLLLLLVLAVAGFVGYRVISGGLGSKESQTLSRQDPDEDGEEKQLREEDGDEEPEEETEETTEAETEKETEEETEEETTAPPETSEAADETGIHRYELVVEDCTWNQAYNKAKEAGGYLVHINTQEEYDFLLTQVLGSEEAKNLKIWIGGARAADSYEYHWANEDGTFGEDTLNMGGYAGYWMVNEPSFRDESIGQDEYYMNIFYYSKENRWVWNDVPDDLIGAVSSYQGSIAYIIEFD</sequence>
<feature type="compositionally biased region" description="Acidic residues" evidence="1">
    <location>
        <begin position="115"/>
        <end position="145"/>
    </location>
</feature>
<feature type="region of interest" description="Disordered" evidence="1">
    <location>
        <begin position="1"/>
        <end position="54"/>
    </location>
</feature>
<keyword evidence="2" id="KW-1133">Transmembrane helix</keyword>
<dbReference type="InterPro" id="IPR026870">
    <property type="entry name" value="Zinc_ribbon_dom"/>
</dbReference>
<feature type="transmembrane region" description="Helical" evidence="2">
    <location>
        <begin position="59"/>
        <end position="83"/>
    </location>
</feature>
<accession>A0A9D2TFW3</accession>
<evidence type="ECO:0000313" key="5">
    <source>
        <dbReference type="Proteomes" id="UP000823863"/>
    </source>
</evidence>
<keyword evidence="2" id="KW-0472">Membrane</keyword>
<dbReference type="Gene3D" id="3.10.100.10">
    <property type="entry name" value="Mannose-Binding Protein A, subunit A"/>
    <property type="match status" value="1"/>
</dbReference>
<protein>
    <submittedName>
        <fullName evidence="4">Zinc-ribbon domain-containing protein</fullName>
    </submittedName>
</protein>
<feature type="compositionally biased region" description="Polar residues" evidence="1">
    <location>
        <begin position="30"/>
        <end position="45"/>
    </location>
</feature>
<comment type="caution">
    <text evidence="4">The sequence shown here is derived from an EMBL/GenBank/DDBJ whole genome shotgun (WGS) entry which is preliminary data.</text>
</comment>
<evidence type="ECO:0000313" key="4">
    <source>
        <dbReference type="EMBL" id="HJC67571.1"/>
    </source>
</evidence>
<reference evidence="4" key="2">
    <citation type="submission" date="2021-04" db="EMBL/GenBank/DDBJ databases">
        <authorList>
            <person name="Gilroy R."/>
        </authorList>
    </citation>
    <scope>NUCLEOTIDE SEQUENCE</scope>
    <source>
        <strain evidence="4">CHK198-12963</strain>
    </source>
</reference>